<dbReference type="InterPro" id="IPR038648">
    <property type="entry name" value="PHR_sf"/>
</dbReference>
<comment type="caution">
    <text evidence="2">The sequence shown here is derived from an EMBL/GenBank/DDBJ whole genome shotgun (WGS) entry which is preliminary data.</text>
</comment>
<organism evidence="2 3">
    <name type="scientific">Tegillarca granosa</name>
    <name type="common">Malaysian cockle</name>
    <name type="synonym">Anadara granosa</name>
    <dbReference type="NCBI Taxonomy" id="220873"/>
    <lineage>
        <taxon>Eukaryota</taxon>
        <taxon>Metazoa</taxon>
        <taxon>Spiralia</taxon>
        <taxon>Lophotrochozoa</taxon>
        <taxon>Mollusca</taxon>
        <taxon>Bivalvia</taxon>
        <taxon>Autobranchia</taxon>
        <taxon>Pteriomorphia</taxon>
        <taxon>Arcoida</taxon>
        <taxon>Arcoidea</taxon>
        <taxon>Arcidae</taxon>
        <taxon>Tegillarca</taxon>
    </lineage>
</organism>
<dbReference type="PANTHER" id="PTHR45774:SF3">
    <property type="entry name" value="BTB (POZ) DOMAIN-CONTAINING 2B-RELATED"/>
    <property type="match status" value="1"/>
</dbReference>
<evidence type="ECO:0000313" key="3">
    <source>
        <dbReference type="Proteomes" id="UP001217089"/>
    </source>
</evidence>
<evidence type="ECO:0000313" key="2">
    <source>
        <dbReference type="EMBL" id="KAJ8313970.1"/>
    </source>
</evidence>
<feature type="domain" description="PHR" evidence="1">
    <location>
        <begin position="92"/>
        <end position="231"/>
    </location>
</feature>
<accession>A0ABQ9F9F2</accession>
<sequence length="238" mass="26919">MDWSEAECKRKQLEISDVNKRKVLGSIFYKIRFPLIEKEYFAQNLLESNLLSSDEKVAVMSFYLKVSKNSTCIFSINSRGIIKRKYNTKVIRYNDMAYVWGYPNKYKYGINFMVSKNVYLHGIVLYGDGKGSEYSVDLKISDDSGSVVASIKTKYTANAPVYMSDVLLQTPVLIDRNKNYNVEALISGPTSYQGTNGMSSVIVNGITITFSEDKQSNNGTHTNRGQIPGLLLSHYPYI</sequence>
<dbReference type="Pfam" id="PF08005">
    <property type="entry name" value="PHR"/>
    <property type="match status" value="1"/>
</dbReference>
<reference evidence="2 3" key="1">
    <citation type="submission" date="2022-12" db="EMBL/GenBank/DDBJ databases">
        <title>Chromosome-level genome of Tegillarca granosa.</title>
        <authorList>
            <person name="Kim J."/>
        </authorList>
    </citation>
    <scope>NUCLEOTIDE SEQUENCE [LARGE SCALE GENOMIC DNA]</scope>
    <source>
        <strain evidence="2">Teg-2019</strain>
        <tissue evidence="2">Adductor muscle</tissue>
    </source>
</reference>
<gene>
    <name evidence="2" type="ORF">KUTeg_008531</name>
</gene>
<dbReference type="Proteomes" id="UP001217089">
    <property type="component" value="Unassembled WGS sequence"/>
</dbReference>
<dbReference type="Gene3D" id="2.60.120.820">
    <property type="entry name" value="PHR domain"/>
    <property type="match status" value="1"/>
</dbReference>
<keyword evidence="3" id="KW-1185">Reference proteome</keyword>
<evidence type="ECO:0000259" key="1">
    <source>
        <dbReference type="Pfam" id="PF08005"/>
    </source>
</evidence>
<dbReference type="EMBL" id="JARBDR010000342">
    <property type="protein sequence ID" value="KAJ8313970.1"/>
    <property type="molecule type" value="Genomic_DNA"/>
</dbReference>
<name>A0ABQ9F9F2_TEGGR</name>
<proteinExistence type="predicted"/>
<protein>
    <recommendedName>
        <fullName evidence="1">PHR domain-containing protein</fullName>
    </recommendedName>
</protein>
<dbReference type="InterPro" id="IPR012983">
    <property type="entry name" value="PHR"/>
</dbReference>
<dbReference type="PANTHER" id="PTHR45774">
    <property type="entry name" value="BTB/POZ DOMAIN-CONTAINING"/>
    <property type="match status" value="1"/>
</dbReference>